<evidence type="ECO:0000259" key="6">
    <source>
        <dbReference type="PROSITE" id="PS50853"/>
    </source>
</evidence>
<evidence type="ECO:0000256" key="1">
    <source>
        <dbReference type="ARBA" id="ARBA00022729"/>
    </source>
</evidence>
<evidence type="ECO:0000313" key="8">
    <source>
        <dbReference type="Proteomes" id="UP000507470"/>
    </source>
</evidence>
<accession>A0A6J8A290</accession>
<evidence type="ECO:0000259" key="5">
    <source>
        <dbReference type="PROSITE" id="PS50835"/>
    </source>
</evidence>
<dbReference type="InterPro" id="IPR036116">
    <property type="entry name" value="FN3_sf"/>
</dbReference>
<dbReference type="Pfam" id="PF13895">
    <property type="entry name" value="Ig_2"/>
    <property type="match status" value="2"/>
</dbReference>
<reference evidence="7 8" key="1">
    <citation type="submission" date="2020-06" db="EMBL/GenBank/DDBJ databases">
        <authorList>
            <person name="Li R."/>
            <person name="Bekaert M."/>
        </authorList>
    </citation>
    <scope>NUCLEOTIDE SEQUENCE [LARGE SCALE GENOMIC DNA]</scope>
    <source>
        <strain evidence="8">wild</strain>
    </source>
</reference>
<dbReference type="SMART" id="SM00408">
    <property type="entry name" value="IGc2"/>
    <property type="match status" value="5"/>
</dbReference>
<organism evidence="7 8">
    <name type="scientific">Mytilus coruscus</name>
    <name type="common">Sea mussel</name>
    <dbReference type="NCBI Taxonomy" id="42192"/>
    <lineage>
        <taxon>Eukaryota</taxon>
        <taxon>Metazoa</taxon>
        <taxon>Spiralia</taxon>
        <taxon>Lophotrochozoa</taxon>
        <taxon>Mollusca</taxon>
        <taxon>Bivalvia</taxon>
        <taxon>Autobranchia</taxon>
        <taxon>Pteriomorphia</taxon>
        <taxon>Mytilida</taxon>
        <taxon>Mytiloidea</taxon>
        <taxon>Mytilidae</taxon>
        <taxon>Mytilinae</taxon>
        <taxon>Mytilus</taxon>
    </lineage>
</organism>
<dbReference type="InterPro" id="IPR003961">
    <property type="entry name" value="FN3_dom"/>
</dbReference>
<dbReference type="SUPFAM" id="SSF48726">
    <property type="entry name" value="Immunoglobulin"/>
    <property type="match status" value="6"/>
</dbReference>
<dbReference type="SMART" id="SM00409">
    <property type="entry name" value="IG"/>
    <property type="match status" value="6"/>
</dbReference>
<dbReference type="InterPro" id="IPR036179">
    <property type="entry name" value="Ig-like_dom_sf"/>
</dbReference>
<evidence type="ECO:0000256" key="2">
    <source>
        <dbReference type="ARBA" id="ARBA00023157"/>
    </source>
</evidence>
<feature type="domain" description="Ig-like" evidence="5">
    <location>
        <begin position="113"/>
        <end position="195"/>
    </location>
</feature>
<dbReference type="InterPro" id="IPR007110">
    <property type="entry name" value="Ig-like_dom"/>
</dbReference>
<dbReference type="PROSITE" id="PS50835">
    <property type="entry name" value="IG_LIKE"/>
    <property type="match status" value="5"/>
</dbReference>
<dbReference type="OrthoDB" id="6162853at2759"/>
<keyword evidence="3" id="KW-0325">Glycoprotein</keyword>
<name>A0A6J8A290_MYTCO</name>
<dbReference type="EMBL" id="CACVKT020000562">
    <property type="protein sequence ID" value="CAC5360369.1"/>
    <property type="molecule type" value="Genomic_DNA"/>
</dbReference>
<keyword evidence="2" id="KW-1015">Disulfide bond</keyword>
<dbReference type="PROSITE" id="PS50853">
    <property type="entry name" value="FN3"/>
    <property type="match status" value="1"/>
</dbReference>
<evidence type="ECO:0008006" key="9">
    <source>
        <dbReference type="Google" id="ProtNLM"/>
    </source>
</evidence>
<dbReference type="SUPFAM" id="SSF49265">
    <property type="entry name" value="Fibronectin type III"/>
    <property type="match status" value="1"/>
</dbReference>
<dbReference type="AlphaFoldDB" id="A0A6J8A290"/>
<keyword evidence="8" id="KW-1185">Reference proteome</keyword>
<keyword evidence="1" id="KW-0732">Signal</keyword>
<protein>
    <recommendedName>
        <fullName evidence="9">HMCN</fullName>
    </recommendedName>
</protein>
<dbReference type="PANTHER" id="PTHR44337">
    <property type="entry name" value="CARCINOEMBRYONIC ANTIGEN-RELATED CELL ADHESION MOLECULE 8"/>
    <property type="match status" value="1"/>
</dbReference>
<dbReference type="InterPro" id="IPR003598">
    <property type="entry name" value="Ig_sub2"/>
</dbReference>
<dbReference type="InterPro" id="IPR003599">
    <property type="entry name" value="Ig_sub"/>
</dbReference>
<proteinExistence type="predicted"/>
<dbReference type="InterPro" id="IPR013783">
    <property type="entry name" value="Ig-like_fold"/>
</dbReference>
<evidence type="ECO:0000256" key="3">
    <source>
        <dbReference type="ARBA" id="ARBA00023180"/>
    </source>
</evidence>
<dbReference type="Proteomes" id="UP000507470">
    <property type="component" value="Unassembled WGS sequence"/>
</dbReference>
<dbReference type="PANTHER" id="PTHR44337:SF20">
    <property type="entry name" value="CARCINOEMBRYONIC ANTIGEN-RELATED CELL ADHESION MOLECULE 5-RELATED"/>
    <property type="match status" value="1"/>
</dbReference>
<evidence type="ECO:0000313" key="7">
    <source>
        <dbReference type="EMBL" id="CAC5360369.1"/>
    </source>
</evidence>
<dbReference type="InterPro" id="IPR052598">
    <property type="entry name" value="IgSF_CEA-related"/>
</dbReference>
<feature type="domain" description="Ig-like" evidence="5">
    <location>
        <begin position="33"/>
        <end position="110"/>
    </location>
</feature>
<feature type="domain" description="Ig-like" evidence="5">
    <location>
        <begin position="375"/>
        <end position="463"/>
    </location>
</feature>
<keyword evidence="4" id="KW-0393">Immunoglobulin domain</keyword>
<feature type="domain" description="Fibronectin type-III" evidence="6">
    <location>
        <begin position="570"/>
        <end position="672"/>
    </location>
</feature>
<dbReference type="Gene3D" id="2.60.40.10">
    <property type="entry name" value="Immunoglobulins"/>
    <property type="match status" value="7"/>
</dbReference>
<dbReference type="CDD" id="cd00096">
    <property type="entry name" value="Ig"/>
    <property type="match status" value="1"/>
</dbReference>
<gene>
    <name evidence="7" type="ORF">MCOR_2876</name>
</gene>
<dbReference type="Pfam" id="PF13927">
    <property type="entry name" value="Ig_3"/>
    <property type="match status" value="1"/>
</dbReference>
<dbReference type="FunFam" id="2.60.40.10:FF:000032">
    <property type="entry name" value="palladin isoform X1"/>
    <property type="match status" value="1"/>
</dbReference>
<feature type="domain" description="Ig-like" evidence="5">
    <location>
        <begin position="200"/>
        <end position="285"/>
    </location>
</feature>
<sequence length="763" mass="84016">MNLIEKVLTPYDTAAGFLSKTNVGPGSSLQFNPSNTLVTTKKGDKLGPIQCTATCNPPCQFNWTKPDKSIINNGELMINSLSIDDHGTFICTASNGIGDSHNKNIHVTVNYGPEYVSLLPPDTTYTVKEGNNLLPISCMADCKPVCTYTWYGPNIPVGTSNILSLQNIHKTHRGVFNCTASNVVGSFESSDVNIDVQFGPGSSLLFDPYKTSVTKTKGEQFGPFECSATCNPSCLYKWAKPDKSIINNSVLVINSVRTVDHGSFMCTASNGIGDSQNKTLHVTVNYGPAAVTLSPSTKQYTVTHGENVAPINCTAKCRPECKYTWFGPHVPSGIKNVLSLENIKKNQSGDFNCTATNVVGSMQSAIINVNVQYEPFVNRVTINGTNFTVSENTTVTLACNYEGNPAPKMTWKKNNIILGEDGENNGRSFYTINTVRCKDTGNYSCVANNSLGMSSAQQSMFVTCFPRLNAYIQQPPRRMRLSIGTNLNLTVGIIAYPKLLQVNWNFQPSTSSNDDRKNNYTTSLKSDLFTHVAYFYKYNLEKGDFGNYTLEIQNDIGGIVVHFYVDLAGLPDPPTDLLAICEKSPMVVLWKPGFNGGSPQWFTVIWEDLKTNTSIVKSSIPDFDNGQYVKVTTSSLSDGTTYIIHVEASNKYGRHQKESSNAHISFIKVKRGPERSLTMNDSNTNLMAYLHFDKPKERYRPDRYSNADGEFSISQKPGAFNDIWSDMATEKTIIKGCSGIIGLTRKKTCFTSIDAYKTHPCAF</sequence>
<evidence type="ECO:0000256" key="4">
    <source>
        <dbReference type="ARBA" id="ARBA00023319"/>
    </source>
</evidence>
<feature type="domain" description="Ig-like" evidence="5">
    <location>
        <begin position="288"/>
        <end position="370"/>
    </location>
</feature>